<evidence type="ECO:0000256" key="4">
    <source>
        <dbReference type="ARBA" id="ARBA00022679"/>
    </source>
</evidence>
<organism evidence="11 12">
    <name type="scientific">Peteryoungia ipomoeae</name>
    <dbReference type="NCBI Taxonomy" id="1210932"/>
    <lineage>
        <taxon>Bacteria</taxon>
        <taxon>Pseudomonadati</taxon>
        <taxon>Pseudomonadota</taxon>
        <taxon>Alphaproteobacteria</taxon>
        <taxon>Hyphomicrobiales</taxon>
        <taxon>Rhizobiaceae</taxon>
        <taxon>Peteryoungia</taxon>
    </lineage>
</organism>
<feature type="domain" description="Nicotinate/nicotinamide phosphoribosyltransferase" evidence="9">
    <location>
        <begin position="173"/>
        <end position="385"/>
    </location>
</feature>
<evidence type="ECO:0000256" key="5">
    <source>
        <dbReference type="ARBA" id="ARBA00035007"/>
    </source>
</evidence>
<accession>A0A4S8P3T0</accession>
<dbReference type="RefSeq" id="WP_136598232.1">
    <property type="nucleotide sequence ID" value="NZ_STGV01000002.1"/>
</dbReference>
<evidence type="ECO:0000259" key="9">
    <source>
        <dbReference type="Pfam" id="PF04095"/>
    </source>
</evidence>
<dbReference type="PIRSF" id="PIRSF005943">
    <property type="entry name" value="NMPRT"/>
    <property type="match status" value="1"/>
</dbReference>
<name>A0A4S8P3T0_9HYPH</name>
<dbReference type="InterPro" id="IPR013785">
    <property type="entry name" value="Aldolase_TIM"/>
</dbReference>
<feature type="domain" description="Nicotinamide phosphoribosyltransferase N-terminal" evidence="10">
    <location>
        <begin position="6"/>
        <end position="98"/>
    </location>
</feature>
<comment type="catalytic activity">
    <reaction evidence="8">
        <text>beta-nicotinamide D-ribonucleotide + diphosphate = 5-phospho-alpha-D-ribose 1-diphosphate + nicotinamide + H(+)</text>
        <dbReference type="Rhea" id="RHEA:16149"/>
        <dbReference type="ChEBI" id="CHEBI:14649"/>
        <dbReference type="ChEBI" id="CHEBI:15378"/>
        <dbReference type="ChEBI" id="CHEBI:17154"/>
        <dbReference type="ChEBI" id="CHEBI:33019"/>
        <dbReference type="ChEBI" id="CHEBI:58017"/>
        <dbReference type="EC" id="2.4.2.12"/>
    </reaction>
    <physiologicalReaction direction="right-to-left" evidence="8">
        <dbReference type="Rhea" id="RHEA:16151"/>
    </physiologicalReaction>
</comment>
<dbReference type="NCBIfam" id="NF006629">
    <property type="entry name" value="PRK09198.1"/>
    <property type="match status" value="1"/>
</dbReference>
<evidence type="ECO:0000256" key="7">
    <source>
        <dbReference type="ARBA" id="ARBA00035036"/>
    </source>
</evidence>
<keyword evidence="11" id="KW-0436">Ligase</keyword>
<comment type="pathway">
    <text evidence="5">Cofactor biosynthesis; NAD(+) biosynthesis; nicotinamide D-ribonucleotide from 5-phospho-alpha-D-ribose 1-diphosphate and nicotinamide: step 1/1.</text>
</comment>
<gene>
    <name evidence="11" type="ORF">FAA97_09255</name>
</gene>
<dbReference type="AlphaFoldDB" id="A0A4S8P3T0"/>
<dbReference type="OrthoDB" id="394882at2"/>
<dbReference type="SUPFAM" id="SSF51690">
    <property type="entry name" value="Nicotinate/Quinolinate PRTase C-terminal domain-like"/>
    <property type="match status" value="1"/>
</dbReference>
<evidence type="ECO:0000313" key="12">
    <source>
        <dbReference type="Proteomes" id="UP000308828"/>
    </source>
</evidence>
<reference evidence="11 12" key="1">
    <citation type="submission" date="2019-04" db="EMBL/GenBank/DDBJ databases">
        <title>Genome sequence of strain shin9-1.</title>
        <authorList>
            <person name="Gao J."/>
            <person name="Sun J."/>
        </authorList>
    </citation>
    <scope>NUCLEOTIDE SEQUENCE [LARGE SCALE GENOMIC DNA]</scope>
    <source>
        <strain evidence="12">shin9-1</strain>
    </source>
</reference>
<keyword evidence="4 11" id="KW-0808">Transferase</keyword>
<dbReference type="Pfam" id="PF04095">
    <property type="entry name" value="NAPRTase"/>
    <property type="match status" value="1"/>
</dbReference>
<dbReference type="EMBL" id="STGV01000002">
    <property type="protein sequence ID" value="THV24141.1"/>
    <property type="molecule type" value="Genomic_DNA"/>
</dbReference>
<dbReference type="PANTHER" id="PTHR43816">
    <property type="entry name" value="NICOTINAMIDE PHOSPHORIBOSYLTRANSFERASE"/>
    <property type="match status" value="1"/>
</dbReference>
<dbReference type="InterPro" id="IPR041525">
    <property type="entry name" value="N/Namide_PRibTrfase"/>
</dbReference>
<proteinExistence type="inferred from homology"/>
<sequence length="465" mass="51136">MRYNPILDTDSYKLSQPVQYAPGTRHVSALATTRGQSLRPELMFFGLQMYLKAYLGEPVRAADIAEAEDVAQAHGQPFFKAGWQHILTKHGGYLPLRIEALPEGIALRRGVPMVQVVNTDPELPWLTSHVETALLRAIWYPSTVATTAWRTRLALQPYLDRSADDLDRLMPSRISDFGARSTSSLEQAAIGGVAHLVHFDSSDSLPAVMHARRYYQHSMPAFSIPSAEHASITSWGQGGEINAYRNMIYMFAAKGSYSVVSDSYDLHTAVTEIWGKTLQEEVRKGGGVLVIRPDSGDPIDTPVQVVAQLAYAFGTRLNTKGFKVIDANVRVLQSDGVSLQDIQMILGRLESMGFSAENISFGMGSGLLQKVNRGTVSFTMRATAAMGEDGQWRELGRRRAHAQVNSTGTGRVAAIADGIDVVSVPYAELDGRENFFQPVWENGELLVDWSFDEVRARATTASRNA</sequence>
<protein>
    <recommendedName>
        <fullName evidence="7">Nicotinamide phosphoribosyltransferase</fullName>
        <ecNumber evidence="6">2.4.2.12</ecNumber>
    </recommendedName>
</protein>
<dbReference type="InterPro" id="IPR036068">
    <property type="entry name" value="Nicotinate_pribotase-like_C"/>
</dbReference>
<dbReference type="PANTHER" id="PTHR43816:SF1">
    <property type="entry name" value="NICOTINAMIDE PHOSPHORIBOSYLTRANSFERASE"/>
    <property type="match status" value="1"/>
</dbReference>
<evidence type="ECO:0000256" key="3">
    <source>
        <dbReference type="ARBA" id="ARBA00022676"/>
    </source>
</evidence>
<dbReference type="InterPro" id="IPR041529">
    <property type="entry name" value="DUF5598"/>
</dbReference>
<evidence type="ECO:0000256" key="1">
    <source>
        <dbReference type="ARBA" id="ARBA00010897"/>
    </source>
</evidence>
<comment type="caution">
    <text evidence="11">The sequence shown here is derived from an EMBL/GenBank/DDBJ whole genome shotgun (WGS) entry which is preliminary data.</text>
</comment>
<dbReference type="Gene3D" id="3.20.20.70">
    <property type="entry name" value="Aldolase class I"/>
    <property type="match status" value="1"/>
</dbReference>
<comment type="similarity">
    <text evidence="1">Belongs to the NAPRTase family.</text>
</comment>
<evidence type="ECO:0000256" key="2">
    <source>
        <dbReference type="ARBA" id="ARBA00022642"/>
    </source>
</evidence>
<evidence type="ECO:0000256" key="8">
    <source>
        <dbReference type="ARBA" id="ARBA00047835"/>
    </source>
</evidence>
<evidence type="ECO:0000259" key="10">
    <source>
        <dbReference type="Pfam" id="PF18127"/>
    </source>
</evidence>
<dbReference type="GO" id="GO:0009435">
    <property type="term" value="P:NAD+ biosynthetic process"/>
    <property type="evidence" value="ECO:0007669"/>
    <property type="project" value="InterPro"/>
</dbReference>
<dbReference type="GO" id="GO:0047280">
    <property type="term" value="F:nicotinamide phosphoribosyltransferase activity"/>
    <property type="evidence" value="ECO:0007669"/>
    <property type="project" value="UniProtKB-EC"/>
</dbReference>
<dbReference type="EC" id="2.4.2.12" evidence="6"/>
<dbReference type="InterPro" id="IPR016471">
    <property type="entry name" value="Nicotinamide_PRibTrfase"/>
</dbReference>
<dbReference type="Pfam" id="PF18127">
    <property type="entry name" value="NAMPT_N"/>
    <property type="match status" value="1"/>
</dbReference>
<evidence type="ECO:0000313" key="11">
    <source>
        <dbReference type="EMBL" id="THV24141.1"/>
    </source>
</evidence>
<evidence type="ECO:0000256" key="6">
    <source>
        <dbReference type="ARBA" id="ARBA00035024"/>
    </source>
</evidence>
<keyword evidence="12" id="KW-1185">Reference proteome</keyword>
<dbReference type="GO" id="GO:0016874">
    <property type="term" value="F:ligase activity"/>
    <property type="evidence" value="ECO:0007669"/>
    <property type="project" value="UniProtKB-KW"/>
</dbReference>
<keyword evidence="3 11" id="KW-0328">Glycosyltransferase</keyword>
<dbReference type="Proteomes" id="UP000308828">
    <property type="component" value="Unassembled WGS sequence"/>
</dbReference>
<keyword evidence="2" id="KW-0662">Pyridine nucleotide biosynthesis</keyword>